<evidence type="ECO:0000256" key="7">
    <source>
        <dbReference type="ARBA" id="ARBA00023180"/>
    </source>
</evidence>
<dbReference type="Pfam" id="PF06679">
    <property type="entry name" value="DUF1180"/>
    <property type="match status" value="1"/>
</dbReference>
<keyword evidence="7" id="KW-0325">Glycoprotein</keyword>
<keyword evidence="5 10" id="KW-1133">Transmembrane helix</keyword>
<comment type="subcellular location">
    <subcellularLocation>
        <location evidence="1">Membrane</location>
        <topology evidence="1">Single-pass type I membrane protein</topology>
    </subcellularLocation>
</comment>
<feature type="transmembrane region" description="Helical" evidence="10">
    <location>
        <begin position="125"/>
        <end position="145"/>
    </location>
</feature>
<protein>
    <recommendedName>
        <fullName evidence="8">Transmembrane protein 157</fullName>
    </recommendedName>
</protein>
<feature type="chain" id="PRO_5041469094" description="Transmembrane protein 157" evidence="11">
    <location>
        <begin position="29"/>
        <end position="278"/>
    </location>
</feature>
<reference evidence="12" key="1">
    <citation type="submission" date="2020-03" db="EMBL/GenBank/DDBJ databases">
        <title>Studies in the Genomics of Life Span.</title>
        <authorList>
            <person name="Glass D."/>
        </authorList>
    </citation>
    <scope>NUCLEOTIDE SEQUENCE</scope>
    <source>
        <strain evidence="12">SUZIE</strain>
        <tissue evidence="12">Muscle</tissue>
    </source>
</reference>
<feature type="compositionally biased region" description="Gly residues" evidence="9">
    <location>
        <begin position="79"/>
        <end position="88"/>
    </location>
</feature>
<keyword evidence="4 11" id="KW-0732">Signal</keyword>
<feature type="region of interest" description="Disordered" evidence="9">
    <location>
        <begin position="170"/>
        <end position="197"/>
    </location>
</feature>
<dbReference type="Proteomes" id="UP001166674">
    <property type="component" value="Unassembled WGS sequence"/>
</dbReference>
<evidence type="ECO:0000256" key="8">
    <source>
        <dbReference type="ARBA" id="ARBA00041422"/>
    </source>
</evidence>
<feature type="signal peptide" evidence="11">
    <location>
        <begin position="1"/>
        <end position="28"/>
    </location>
</feature>
<proteinExistence type="inferred from homology"/>
<evidence type="ECO:0000256" key="6">
    <source>
        <dbReference type="ARBA" id="ARBA00023136"/>
    </source>
</evidence>
<name>A0AA41T623_SCICA</name>
<dbReference type="GO" id="GO:0016020">
    <property type="term" value="C:membrane"/>
    <property type="evidence" value="ECO:0007669"/>
    <property type="project" value="UniProtKB-SubCell"/>
</dbReference>
<comment type="similarity">
    <text evidence="2">Belongs to the FAM174 family.</text>
</comment>
<evidence type="ECO:0000256" key="4">
    <source>
        <dbReference type="ARBA" id="ARBA00022729"/>
    </source>
</evidence>
<evidence type="ECO:0000256" key="3">
    <source>
        <dbReference type="ARBA" id="ARBA00022692"/>
    </source>
</evidence>
<dbReference type="AlphaFoldDB" id="A0AA41T623"/>
<feature type="compositionally biased region" description="Acidic residues" evidence="9">
    <location>
        <begin position="173"/>
        <end position="182"/>
    </location>
</feature>
<organism evidence="12 13">
    <name type="scientific">Sciurus carolinensis</name>
    <name type="common">Eastern gray squirrel</name>
    <dbReference type="NCBI Taxonomy" id="30640"/>
    <lineage>
        <taxon>Eukaryota</taxon>
        <taxon>Metazoa</taxon>
        <taxon>Chordata</taxon>
        <taxon>Craniata</taxon>
        <taxon>Vertebrata</taxon>
        <taxon>Euteleostomi</taxon>
        <taxon>Mammalia</taxon>
        <taxon>Eutheria</taxon>
        <taxon>Euarchontoglires</taxon>
        <taxon>Glires</taxon>
        <taxon>Rodentia</taxon>
        <taxon>Sciuromorpha</taxon>
        <taxon>Sciuridae</taxon>
        <taxon>Sciurinae</taxon>
        <taxon>Sciurini</taxon>
        <taxon>Sciurus</taxon>
    </lineage>
</organism>
<dbReference type="PANTHER" id="PTHR28607:SF1">
    <property type="entry name" value="MEMBRANE PROTEIN FAM174A"/>
    <property type="match status" value="1"/>
</dbReference>
<evidence type="ECO:0000313" key="13">
    <source>
        <dbReference type="Proteomes" id="UP001166674"/>
    </source>
</evidence>
<keyword evidence="3 10" id="KW-0812">Transmembrane</keyword>
<evidence type="ECO:0000256" key="5">
    <source>
        <dbReference type="ARBA" id="ARBA00022989"/>
    </source>
</evidence>
<gene>
    <name evidence="12" type="ORF">SUZIE_181785</name>
</gene>
<feature type="region of interest" description="Disordered" evidence="9">
    <location>
        <begin position="42"/>
        <end position="118"/>
    </location>
</feature>
<evidence type="ECO:0000313" key="12">
    <source>
        <dbReference type="EMBL" id="MBZ3885210.1"/>
    </source>
</evidence>
<dbReference type="PANTHER" id="PTHR28607">
    <property type="entry name" value="EXPRESSED PROTEIN"/>
    <property type="match status" value="1"/>
</dbReference>
<sequence>MKALNCCCCCLRRLLASFFLLLLLPALSGPLAVWLQAAEAATGPKPPVSGPRTLPPLPPGPTAAQPPGHALAEASGPRGSEGGNGSSPGAGLAAEDPGGKAGEGSVGGGLAVSPNPGDKPMTQRALTVLMVVSGAVLVYFVVRTVRMRRRNRKTRRYGVLDTNIENMELTPLEQDDEDDDNTLFDANHPRRKSQLPRKDFKLAGQLGEQNPCVWANFHADSKQYVSSWALLSLRRGVDCYRLWENVLFQDMDVTSEQRTGSTLQSVDQSYIPAVDLYG</sequence>
<keyword evidence="13" id="KW-1185">Reference proteome</keyword>
<dbReference type="EMBL" id="JAATJV010398900">
    <property type="protein sequence ID" value="MBZ3885210.1"/>
    <property type="molecule type" value="Genomic_DNA"/>
</dbReference>
<evidence type="ECO:0000256" key="9">
    <source>
        <dbReference type="SAM" id="MobiDB-lite"/>
    </source>
</evidence>
<evidence type="ECO:0000256" key="1">
    <source>
        <dbReference type="ARBA" id="ARBA00004479"/>
    </source>
</evidence>
<dbReference type="InterPro" id="IPR009565">
    <property type="entry name" value="FAM174-like"/>
</dbReference>
<evidence type="ECO:0000256" key="2">
    <source>
        <dbReference type="ARBA" id="ARBA00006986"/>
    </source>
</evidence>
<evidence type="ECO:0000256" key="10">
    <source>
        <dbReference type="SAM" id="Phobius"/>
    </source>
</evidence>
<feature type="compositionally biased region" description="Pro residues" evidence="9">
    <location>
        <begin position="44"/>
        <end position="61"/>
    </location>
</feature>
<accession>A0AA41T623</accession>
<feature type="compositionally biased region" description="Gly residues" evidence="9">
    <location>
        <begin position="99"/>
        <end position="110"/>
    </location>
</feature>
<evidence type="ECO:0000256" key="11">
    <source>
        <dbReference type="SAM" id="SignalP"/>
    </source>
</evidence>
<comment type="caution">
    <text evidence="12">The sequence shown here is derived from an EMBL/GenBank/DDBJ whole genome shotgun (WGS) entry which is preliminary data.</text>
</comment>
<keyword evidence="6 10" id="KW-0472">Membrane</keyword>